<dbReference type="InterPro" id="IPR052711">
    <property type="entry name" value="Zinc_ADH-like"/>
</dbReference>
<sequence length="360" mass="38624">MPRVLHVQKIDGKPGKVYYPIKISHVPLPKVGPNQLLVRMEAAALNHKDLFIRRHLYPAISFENPLLADGYGTVVEVGSDVKQRHLLSKPVLLNPMLLWEADPVGPEKGVVLITGASSMTDTGCAQDYALLHEDDVVAAPTHLTPAEGAALPLAGLTGWRALVTKSGNAEAGRNILITGIGGGVALQVLQFAVAMGINVYVTSGDQAKIDKAKTMGAKGGVIYKRDGWERELKSSLPESRPYIDAVVDGAGGNIVSKATKFLKPGGIISQYGMTVAPKMEWTMPAVLMNIELRGSTMGSKKEFKDMVAFVQDNKIRPIVSKTVKGLANLDGIEGLFQDMDAGTQFGKLVIEINDHPSSKL</sequence>
<evidence type="ECO:0000259" key="1">
    <source>
        <dbReference type="SMART" id="SM00829"/>
    </source>
</evidence>
<dbReference type="CDD" id="cd05188">
    <property type="entry name" value="MDR"/>
    <property type="match status" value="1"/>
</dbReference>
<dbReference type="AlphaFoldDB" id="A0A167H6I4"/>
<dbReference type="STRING" id="1081105.A0A167H6I4"/>
<dbReference type="SMART" id="SM00829">
    <property type="entry name" value="PKS_ER"/>
    <property type="match status" value="1"/>
</dbReference>
<reference evidence="2 3" key="1">
    <citation type="journal article" date="2016" name="Genome Biol. Evol.">
        <title>Divergent and convergent evolution of fungal pathogenicity.</title>
        <authorList>
            <person name="Shang Y."/>
            <person name="Xiao G."/>
            <person name="Zheng P."/>
            <person name="Cen K."/>
            <person name="Zhan S."/>
            <person name="Wang C."/>
        </authorList>
    </citation>
    <scope>NUCLEOTIDE SEQUENCE [LARGE SCALE GENOMIC DNA]</scope>
    <source>
        <strain evidence="2 3">RCEF 4871</strain>
    </source>
</reference>
<dbReference type="GO" id="GO:0016491">
    <property type="term" value="F:oxidoreductase activity"/>
    <property type="evidence" value="ECO:0007669"/>
    <property type="project" value="InterPro"/>
</dbReference>
<dbReference type="FunFam" id="3.40.50.720:FF:000481">
    <property type="entry name" value="Alcohol dehydrogenase, variant"/>
    <property type="match status" value="1"/>
</dbReference>
<dbReference type="PANTHER" id="PTHR45033">
    <property type="match status" value="1"/>
</dbReference>
<organism evidence="2 3">
    <name type="scientific">Metarhizium rileyi (strain RCEF 4871)</name>
    <name type="common">Nomuraea rileyi</name>
    <dbReference type="NCBI Taxonomy" id="1649241"/>
    <lineage>
        <taxon>Eukaryota</taxon>
        <taxon>Fungi</taxon>
        <taxon>Dikarya</taxon>
        <taxon>Ascomycota</taxon>
        <taxon>Pezizomycotina</taxon>
        <taxon>Sordariomycetes</taxon>
        <taxon>Hypocreomycetidae</taxon>
        <taxon>Hypocreales</taxon>
        <taxon>Clavicipitaceae</taxon>
        <taxon>Metarhizium</taxon>
    </lineage>
</organism>
<accession>A0A167H6I4</accession>
<dbReference type="InterPro" id="IPR020843">
    <property type="entry name" value="ER"/>
</dbReference>
<dbReference type="Proteomes" id="UP000243498">
    <property type="component" value="Unassembled WGS sequence"/>
</dbReference>
<dbReference type="InterPro" id="IPR013154">
    <property type="entry name" value="ADH-like_N"/>
</dbReference>
<dbReference type="InterPro" id="IPR011032">
    <property type="entry name" value="GroES-like_sf"/>
</dbReference>
<comment type="caution">
    <text evidence="2">The sequence shown here is derived from an EMBL/GenBank/DDBJ whole genome shotgun (WGS) entry which is preliminary data.</text>
</comment>
<dbReference type="OrthoDB" id="449487at2759"/>
<evidence type="ECO:0000313" key="2">
    <source>
        <dbReference type="EMBL" id="OAA47541.1"/>
    </source>
</evidence>
<gene>
    <name evidence="2" type="ORF">NOR_02031</name>
</gene>
<dbReference type="Gene3D" id="3.90.180.10">
    <property type="entry name" value="Medium-chain alcohol dehydrogenases, catalytic domain"/>
    <property type="match status" value="1"/>
</dbReference>
<dbReference type="InterPro" id="IPR036291">
    <property type="entry name" value="NAD(P)-bd_dom_sf"/>
</dbReference>
<dbReference type="Pfam" id="PF00107">
    <property type="entry name" value="ADH_zinc_N"/>
    <property type="match status" value="1"/>
</dbReference>
<dbReference type="EMBL" id="AZHC01000005">
    <property type="protein sequence ID" value="OAA47541.1"/>
    <property type="molecule type" value="Genomic_DNA"/>
</dbReference>
<dbReference type="PANTHER" id="PTHR45033:SF3">
    <property type="entry name" value="DEHYDROGENASE, PUTATIVE (AFU_ORTHOLOGUE AFUA_2G13270)-RELATED"/>
    <property type="match status" value="1"/>
</dbReference>
<dbReference type="InterPro" id="IPR013149">
    <property type="entry name" value="ADH-like_C"/>
</dbReference>
<dbReference type="Pfam" id="PF08240">
    <property type="entry name" value="ADH_N"/>
    <property type="match status" value="1"/>
</dbReference>
<evidence type="ECO:0000313" key="3">
    <source>
        <dbReference type="Proteomes" id="UP000243498"/>
    </source>
</evidence>
<protein>
    <submittedName>
        <fullName evidence="2">Oxidoreductase</fullName>
    </submittedName>
</protein>
<proteinExistence type="predicted"/>
<dbReference type="SUPFAM" id="SSF51735">
    <property type="entry name" value="NAD(P)-binding Rossmann-fold domains"/>
    <property type="match status" value="1"/>
</dbReference>
<feature type="domain" description="Enoyl reductase (ER)" evidence="1">
    <location>
        <begin position="12"/>
        <end position="350"/>
    </location>
</feature>
<keyword evidence="3" id="KW-1185">Reference proteome</keyword>
<dbReference type="SUPFAM" id="SSF50129">
    <property type="entry name" value="GroES-like"/>
    <property type="match status" value="1"/>
</dbReference>
<dbReference type="Gene3D" id="3.40.50.720">
    <property type="entry name" value="NAD(P)-binding Rossmann-like Domain"/>
    <property type="match status" value="1"/>
</dbReference>
<name>A0A167H6I4_METRR</name>
<dbReference type="OMA" id="LNHHDLW"/>